<gene>
    <name evidence="1" type="ORF">MB09_01570</name>
</gene>
<evidence type="ECO:0000313" key="1">
    <source>
        <dbReference type="EMBL" id="KJJ39886.1"/>
    </source>
</evidence>
<evidence type="ECO:0000313" key="2">
    <source>
        <dbReference type="Proteomes" id="UP000033497"/>
    </source>
</evidence>
<accession>A0ABR5DM81</accession>
<reference evidence="1 2" key="1">
    <citation type="submission" date="2014-10" db="EMBL/GenBank/DDBJ databases">
        <title>Genome sequencing of Vitellibacter vladivostokensis KMM 3516.</title>
        <authorList>
            <person name="Thevarajoo S."/>
            <person name="Selvaratnam C."/>
            <person name="Goh K.M."/>
            <person name="Chong C.S."/>
        </authorList>
    </citation>
    <scope>NUCLEOTIDE SEQUENCE [LARGE SCALE GENOMIC DNA]</scope>
    <source>
        <strain evidence="1 2">KMM 3516</strain>
    </source>
</reference>
<dbReference type="Proteomes" id="UP000033497">
    <property type="component" value="Unassembled WGS sequence"/>
</dbReference>
<dbReference type="EMBL" id="JSVU01000001">
    <property type="protein sequence ID" value="KJJ39886.1"/>
    <property type="molecule type" value="Genomic_DNA"/>
</dbReference>
<organism evidence="1 2">
    <name type="scientific">Aequorivita vladivostokensis</name>
    <dbReference type="NCBI Taxonomy" id="171194"/>
    <lineage>
        <taxon>Bacteria</taxon>
        <taxon>Pseudomonadati</taxon>
        <taxon>Bacteroidota</taxon>
        <taxon>Flavobacteriia</taxon>
        <taxon>Flavobacteriales</taxon>
        <taxon>Flavobacteriaceae</taxon>
        <taxon>Aequorivita</taxon>
    </lineage>
</organism>
<protein>
    <submittedName>
        <fullName evidence="1">Uncharacterized protein</fullName>
    </submittedName>
</protein>
<name>A0ABR5DM81_9FLAO</name>
<keyword evidence="2" id="KW-1185">Reference proteome</keyword>
<comment type="caution">
    <text evidence="1">The sequence shown here is derived from an EMBL/GenBank/DDBJ whole genome shotgun (WGS) entry which is preliminary data.</text>
</comment>
<sequence length="77" mass="8959">MEATYTDLYIKGFNNGYFLAKYNPSLIEQLVQTESNIEYIGALRDGSRTFHLEIKKNKISELANLRSRNLGKKDMKR</sequence>
<proteinExistence type="predicted"/>